<dbReference type="InterPro" id="IPR015421">
    <property type="entry name" value="PyrdxlP-dep_Trfase_major"/>
</dbReference>
<dbReference type="EC" id="2.6.1.-" evidence="4"/>
<evidence type="ECO:0000256" key="2">
    <source>
        <dbReference type="ARBA" id="ARBA00022576"/>
    </source>
</evidence>
<protein>
    <recommendedName>
        <fullName evidence="4">Aminotransferase</fullName>
        <ecNumber evidence="4">2.6.1.-</ecNumber>
    </recommendedName>
</protein>
<dbReference type="CDD" id="cd00609">
    <property type="entry name" value="AAT_like"/>
    <property type="match status" value="1"/>
</dbReference>
<evidence type="ECO:0000256" key="1">
    <source>
        <dbReference type="ARBA" id="ARBA00001933"/>
    </source>
</evidence>
<evidence type="ECO:0000256" key="3">
    <source>
        <dbReference type="ARBA" id="ARBA00022679"/>
    </source>
</evidence>
<dbReference type="Pfam" id="PF00155">
    <property type="entry name" value="Aminotran_1_2"/>
    <property type="match status" value="1"/>
</dbReference>
<name>A0A7C3YVC0_UNCW3</name>
<dbReference type="PROSITE" id="PS00105">
    <property type="entry name" value="AA_TRANSFER_CLASS_1"/>
    <property type="match status" value="1"/>
</dbReference>
<gene>
    <name evidence="6" type="ORF">ENX07_07415</name>
</gene>
<dbReference type="InterPro" id="IPR004839">
    <property type="entry name" value="Aminotransferase_I/II_large"/>
</dbReference>
<dbReference type="PANTHER" id="PTHR42832:SF3">
    <property type="entry name" value="L-GLUTAMINE--4-(METHYLSULFANYL)-2-OXOBUTANOATE AMINOTRANSFERASE"/>
    <property type="match status" value="1"/>
</dbReference>
<comment type="caution">
    <text evidence="6">The sequence shown here is derived from an EMBL/GenBank/DDBJ whole genome shotgun (WGS) entry which is preliminary data.</text>
</comment>
<dbReference type="AlphaFoldDB" id="A0A7C3YVC0"/>
<keyword evidence="3 4" id="KW-0808">Transferase</keyword>
<reference evidence="6" key="1">
    <citation type="journal article" date="2020" name="mSystems">
        <title>Genome- and Community-Level Interaction Insights into Carbon Utilization and Element Cycling Functions of Hydrothermarchaeota in Hydrothermal Sediment.</title>
        <authorList>
            <person name="Zhou Z."/>
            <person name="Liu Y."/>
            <person name="Xu W."/>
            <person name="Pan J."/>
            <person name="Luo Z.H."/>
            <person name="Li M."/>
        </authorList>
    </citation>
    <scope>NUCLEOTIDE SEQUENCE [LARGE SCALE GENOMIC DNA]</scope>
    <source>
        <strain evidence="6">SpSt-906</strain>
    </source>
</reference>
<dbReference type="GO" id="GO:0008483">
    <property type="term" value="F:transaminase activity"/>
    <property type="evidence" value="ECO:0007669"/>
    <property type="project" value="UniProtKB-KW"/>
</dbReference>
<feature type="domain" description="Aminotransferase class I/classII large" evidence="5">
    <location>
        <begin position="30"/>
        <end position="375"/>
    </location>
</feature>
<dbReference type="Gene3D" id="3.40.640.10">
    <property type="entry name" value="Type I PLP-dependent aspartate aminotransferase-like (Major domain)"/>
    <property type="match status" value="1"/>
</dbReference>
<evidence type="ECO:0000259" key="5">
    <source>
        <dbReference type="Pfam" id="PF00155"/>
    </source>
</evidence>
<organism evidence="6">
    <name type="scientific">candidate division WOR-3 bacterium</name>
    <dbReference type="NCBI Taxonomy" id="2052148"/>
    <lineage>
        <taxon>Bacteria</taxon>
        <taxon>Bacteria division WOR-3</taxon>
    </lineage>
</organism>
<proteinExistence type="inferred from homology"/>
<accession>A0A7C3YVC0</accession>
<dbReference type="InterPro" id="IPR004838">
    <property type="entry name" value="NHTrfase_class1_PyrdxlP-BS"/>
</dbReference>
<comment type="cofactor">
    <cofactor evidence="1 4">
        <name>pyridoxal 5'-phosphate</name>
        <dbReference type="ChEBI" id="CHEBI:597326"/>
    </cofactor>
</comment>
<comment type="similarity">
    <text evidence="4">Belongs to the class-I pyridoxal-phosphate-dependent aminotransferase family.</text>
</comment>
<evidence type="ECO:0000256" key="4">
    <source>
        <dbReference type="RuleBase" id="RU000481"/>
    </source>
</evidence>
<evidence type="ECO:0000313" key="6">
    <source>
        <dbReference type="EMBL" id="HGE99875.1"/>
    </source>
</evidence>
<dbReference type="GO" id="GO:0030170">
    <property type="term" value="F:pyridoxal phosphate binding"/>
    <property type="evidence" value="ECO:0007669"/>
    <property type="project" value="InterPro"/>
</dbReference>
<dbReference type="InterPro" id="IPR050881">
    <property type="entry name" value="LL-DAP_aminotransferase"/>
</dbReference>
<dbReference type="InterPro" id="IPR015424">
    <property type="entry name" value="PyrdxlP-dep_Trfase"/>
</dbReference>
<keyword evidence="2 4" id="KW-0032">Aminotransferase</keyword>
<sequence>MIGAKRLNKLPPYPFKVLQDLKKEYKGSPLLDFGEGNPDLMPPKEIIDCLKKSLLKPESHRYPNYEGLASCREAVAKWYQRRFGVLLNPEKEVAMLIGSKEGIAHLFWAVSGPGDTVAICDPCFPIYRNCPLLSGARLKILPLREENGFLPEITRLKNSKIKLLCLNYPNNPTGAVAEKDFFQEVISLAQKQGFLVFNDNVYSEIYFHTPPPSILQIPGSKEVAIEFHSLSKTFNLPGWRIGFVVGNEEIISALLRIKQNIDTGPFNAIQEAAICALNRTEFYGERMRKVYLRRRNLFISGLTSCGWEVNPPKATFYLWIKVPDKSPSLSFSIGLLKRFGILCAPGVAFGKYGEGYLRFSLTVKEKEIREAVRRLRAQWSS</sequence>
<dbReference type="EMBL" id="DTMQ01000044">
    <property type="protein sequence ID" value="HGE99875.1"/>
    <property type="molecule type" value="Genomic_DNA"/>
</dbReference>
<dbReference type="SUPFAM" id="SSF53383">
    <property type="entry name" value="PLP-dependent transferases"/>
    <property type="match status" value="1"/>
</dbReference>
<dbReference type="Gene3D" id="3.90.1150.10">
    <property type="entry name" value="Aspartate Aminotransferase, domain 1"/>
    <property type="match status" value="1"/>
</dbReference>
<dbReference type="InterPro" id="IPR015422">
    <property type="entry name" value="PyrdxlP-dep_Trfase_small"/>
</dbReference>
<dbReference type="PANTHER" id="PTHR42832">
    <property type="entry name" value="AMINO ACID AMINOTRANSFERASE"/>
    <property type="match status" value="1"/>
</dbReference>